<feature type="compositionally biased region" description="Basic and acidic residues" evidence="1">
    <location>
        <begin position="1"/>
        <end position="14"/>
    </location>
</feature>
<dbReference type="OrthoDB" id="2135053at2759"/>
<evidence type="ECO:0000256" key="1">
    <source>
        <dbReference type="SAM" id="MobiDB-lite"/>
    </source>
</evidence>
<sequence length="224" mass="25798">MSAKRLRDTEDRPGDSATTEPAAKKNKKKGFSVAPDNLPDGTYRRKAQKIKADLIQKAKVKKAYAKVKAQEEAPTRPSVYELEEQRQREENERRQNEHADPDEPQKAGAEAGGVGMELHPDRLAMLNDPQPEPEPKRKPRPERAQNRREGGRNKKGKRTAFDKEMEIARKRKEEADRRREQKEFKQKDREAMAKAKRPDQNGKKRLGRESTVLLSRVQRMVGQN</sequence>
<feature type="region of interest" description="Disordered" evidence="1">
    <location>
        <begin position="1"/>
        <end position="45"/>
    </location>
</feature>
<feature type="compositionally biased region" description="Basic and acidic residues" evidence="1">
    <location>
        <begin position="133"/>
        <end position="152"/>
    </location>
</feature>
<proteinExistence type="predicted"/>
<dbReference type="Proteomes" id="UP000094569">
    <property type="component" value="Unassembled WGS sequence"/>
</dbReference>
<evidence type="ECO:0008006" key="4">
    <source>
        <dbReference type="Google" id="ProtNLM"/>
    </source>
</evidence>
<dbReference type="VEuPathDB" id="FungiDB:SI65_07718"/>
<organism evidence="2 3">
    <name type="scientific">Aspergillus cristatus</name>
    <name type="common">Chinese Fuzhuan brick tea-fermentation fungus</name>
    <name type="synonym">Eurotium cristatum</name>
    <dbReference type="NCBI Taxonomy" id="573508"/>
    <lineage>
        <taxon>Eukaryota</taxon>
        <taxon>Fungi</taxon>
        <taxon>Dikarya</taxon>
        <taxon>Ascomycota</taxon>
        <taxon>Pezizomycotina</taxon>
        <taxon>Eurotiomycetes</taxon>
        <taxon>Eurotiomycetidae</taxon>
        <taxon>Eurotiales</taxon>
        <taxon>Aspergillaceae</taxon>
        <taxon>Aspergillus</taxon>
        <taxon>Aspergillus subgen. Aspergillus</taxon>
    </lineage>
</organism>
<evidence type="ECO:0000313" key="2">
    <source>
        <dbReference type="EMBL" id="ODM16753.1"/>
    </source>
</evidence>
<dbReference type="PANTHER" id="PTHR41805">
    <property type="entry name" value="EXPRESSED PROTEIN"/>
    <property type="match status" value="1"/>
</dbReference>
<accession>A0A1E3B716</accession>
<feature type="region of interest" description="Disordered" evidence="1">
    <location>
        <begin position="57"/>
        <end position="224"/>
    </location>
</feature>
<feature type="compositionally biased region" description="Basic and acidic residues" evidence="1">
    <location>
        <begin position="159"/>
        <end position="202"/>
    </location>
</feature>
<reference evidence="2 3" key="1">
    <citation type="journal article" date="2016" name="BMC Genomics">
        <title>Comparative genomic and transcriptomic analyses of the Fuzhuan brick tea-fermentation fungus Aspergillus cristatus.</title>
        <authorList>
            <person name="Ge Y."/>
            <person name="Wang Y."/>
            <person name="Liu Y."/>
            <person name="Tan Y."/>
            <person name="Ren X."/>
            <person name="Zhang X."/>
            <person name="Hyde K.D."/>
            <person name="Liu Y."/>
            <person name="Liu Z."/>
        </authorList>
    </citation>
    <scope>NUCLEOTIDE SEQUENCE [LARGE SCALE GENOMIC DNA]</scope>
    <source>
        <strain evidence="2 3">GZAAS20.1005</strain>
    </source>
</reference>
<dbReference type="EMBL" id="JXNT01000010">
    <property type="protein sequence ID" value="ODM16753.1"/>
    <property type="molecule type" value="Genomic_DNA"/>
</dbReference>
<protein>
    <recommendedName>
        <fullName evidence="4">rRNA-processing protein FYV7</fullName>
    </recommendedName>
</protein>
<evidence type="ECO:0000313" key="3">
    <source>
        <dbReference type="Proteomes" id="UP000094569"/>
    </source>
</evidence>
<name>A0A1E3B716_ASPCR</name>
<comment type="caution">
    <text evidence="2">The sequence shown here is derived from an EMBL/GenBank/DDBJ whole genome shotgun (WGS) entry which is preliminary data.</text>
</comment>
<dbReference type="AlphaFoldDB" id="A0A1E3B716"/>
<keyword evidence="3" id="KW-1185">Reference proteome</keyword>
<dbReference type="PANTHER" id="PTHR41805:SF1">
    <property type="entry name" value="RRNA-PROCESSING PROTEIN FYV7"/>
    <property type="match status" value="1"/>
</dbReference>
<feature type="compositionally biased region" description="Basic and acidic residues" evidence="1">
    <location>
        <begin position="83"/>
        <end position="105"/>
    </location>
</feature>
<gene>
    <name evidence="2" type="ORF">SI65_07718</name>
</gene>